<dbReference type="Pfam" id="PF11985">
    <property type="entry name" value="Phage_Mu_Gp27"/>
    <property type="match status" value="1"/>
</dbReference>
<organism evidence="1 2">
    <name type="scientific">Gluconobacter frateurii NRIC 0228</name>
    <dbReference type="NCBI Taxonomy" id="1307946"/>
    <lineage>
        <taxon>Bacteria</taxon>
        <taxon>Pseudomonadati</taxon>
        <taxon>Pseudomonadota</taxon>
        <taxon>Alphaproteobacteria</taxon>
        <taxon>Acetobacterales</taxon>
        <taxon>Acetobacteraceae</taxon>
        <taxon>Gluconobacter</taxon>
    </lineage>
</organism>
<sequence length="191" mass="20567">MARPSSIDRMPDEIRERIGQLRDGGSTIDEILAALAELDGVEISRSALGRHIQNLDRLGVQMRRSRDVATALVGRLGAAEIGRNAQLNIELMHTAILDLFMKAQEGDPSELSKGGQAFAKRDPMGISLVAKALESLSKASKTDAEYRAEVERQVREMLQAEAKENIGVIAKKQGLSAETAAALMAGAFGVK</sequence>
<accession>A0ABQ0Q8Z1</accession>
<dbReference type="EMBL" id="BAQW01000004">
    <property type="protein sequence ID" value="GBR09471.1"/>
    <property type="molecule type" value="Genomic_DNA"/>
</dbReference>
<dbReference type="RefSeq" id="WP_099181518.1">
    <property type="nucleotide sequence ID" value="NZ_BAQW01000004.1"/>
</dbReference>
<proteinExistence type="predicted"/>
<evidence type="ECO:0000313" key="2">
    <source>
        <dbReference type="Proteomes" id="UP001061070"/>
    </source>
</evidence>
<comment type="caution">
    <text evidence="1">The sequence shown here is derived from an EMBL/GenBank/DDBJ whole genome shotgun (WGS) entry which is preliminary data.</text>
</comment>
<evidence type="ECO:0000313" key="1">
    <source>
        <dbReference type="EMBL" id="GBR09471.1"/>
    </source>
</evidence>
<name>A0ABQ0Q8Z1_9PROT</name>
<dbReference type="InterPro" id="IPR021874">
    <property type="entry name" value="Phage_Mu_Gp27"/>
</dbReference>
<keyword evidence="2" id="KW-1185">Reference proteome</keyword>
<dbReference type="Proteomes" id="UP001061070">
    <property type="component" value="Unassembled WGS sequence"/>
</dbReference>
<reference evidence="1" key="1">
    <citation type="submission" date="2013-04" db="EMBL/GenBank/DDBJ databases">
        <title>The genome sequencing project of 58 acetic acid bacteria.</title>
        <authorList>
            <person name="Okamoto-Kainuma A."/>
            <person name="Ishikawa M."/>
            <person name="Umino S."/>
            <person name="Koizumi Y."/>
            <person name="Shiwa Y."/>
            <person name="Yoshikawa H."/>
            <person name="Matsutani M."/>
            <person name="Matsushita K."/>
        </authorList>
    </citation>
    <scope>NUCLEOTIDE SEQUENCE</scope>
    <source>
        <strain evidence="1">NRIC 0228</strain>
    </source>
</reference>
<gene>
    <name evidence="1" type="ORF">AA0228_0686</name>
</gene>
<protein>
    <submittedName>
        <fullName evidence="1">Mu-like prophage FluMu</fullName>
    </submittedName>
</protein>